<evidence type="ECO:0000256" key="4">
    <source>
        <dbReference type="SAM" id="MobiDB-lite"/>
    </source>
</evidence>
<evidence type="ECO:0000313" key="7">
    <source>
        <dbReference type="Proteomes" id="UP000203589"/>
    </source>
</evidence>
<dbReference type="GO" id="GO:0003700">
    <property type="term" value="F:DNA-binding transcription factor activity"/>
    <property type="evidence" value="ECO:0007669"/>
    <property type="project" value="InterPro"/>
</dbReference>
<dbReference type="SUPFAM" id="SSF46689">
    <property type="entry name" value="Homeodomain-like"/>
    <property type="match status" value="1"/>
</dbReference>
<evidence type="ECO:0000313" key="6">
    <source>
        <dbReference type="EMBL" id="ASP22239.1"/>
    </source>
</evidence>
<sequence>MPALRNRSLTPAWQNHPYSAHRVRRKMHICLILFPGFPMLAYVLAREVLLLANECAGQHLFSFQTRTVTGTHVAAADGTAVAGDQPDWHGAQGFDLVLLCAGNDPLNALPMGLRAFLNRAEATGATLGGLDGGAVILAKLGFLAGRTAVLDQSALAELTTAGHTIALTEGAFSCDRQRLTTAGGMATGDALLAWIARAHSPTLAARVAETLAHGRIGQAGEQQRLVQAIDPLLDRMQAIMAAHIEHPIPVERVATELGLSPKQLRLRCRKGLGQTPAQVYNGLRLDRAAQLISGTELSVQAVARAAGFASPSAFTRSYHARFGAPPRNQRRARRAGALMRTSPDQSDERRSASGHNP</sequence>
<dbReference type="InterPro" id="IPR018060">
    <property type="entry name" value="HTH_AraC"/>
</dbReference>
<dbReference type="AlphaFoldDB" id="A0A222E7Q2"/>
<dbReference type="SMART" id="SM00342">
    <property type="entry name" value="HTH_ARAC"/>
    <property type="match status" value="1"/>
</dbReference>
<dbReference type="SUPFAM" id="SSF52317">
    <property type="entry name" value="Class I glutamine amidotransferase-like"/>
    <property type="match status" value="1"/>
</dbReference>
<feature type="domain" description="HTH araC/xylS-type" evidence="5">
    <location>
        <begin position="234"/>
        <end position="332"/>
    </location>
</feature>
<accession>A0A222E7Q2</accession>
<dbReference type="Proteomes" id="UP000203589">
    <property type="component" value="Chromosome"/>
</dbReference>
<evidence type="ECO:0000259" key="5">
    <source>
        <dbReference type="PROSITE" id="PS01124"/>
    </source>
</evidence>
<organism evidence="6 7">
    <name type="scientific">Antarctobacter heliothermus</name>
    <dbReference type="NCBI Taxonomy" id="74033"/>
    <lineage>
        <taxon>Bacteria</taxon>
        <taxon>Pseudomonadati</taxon>
        <taxon>Pseudomonadota</taxon>
        <taxon>Alphaproteobacteria</taxon>
        <taxon>Rhodobacterales</taxon>
        <taxon>Roseobacteraceae</taxon>
        <taxon>Antarctobacter</taxon>
    </lineage>
</organism>
<name>A0A222E7Q2_9RHOB</name>
<reference evidence="6 7" key="1">
    <citation type="submission" date="2017-07" db="EMBL/GenBank/DDBJ databases">
        <title>Genome Sequence of Antarctobacter heliothermus Strain SMS3 Isolated from a culture of the Diatom Skeletonema marinoi.</title>
        <authorList>
            <person name="Topel M."/>
            <person name="Pinder M.I.M."/>
            <person name="Johansson O.N."/>
            <person name="Kourtchenko O."/>
            <person name="Godhe A."/>
            <person name="Clarke A.K."/>
        </authorList>
    </citation>
    <scope>NUCLEOTIDE SEQUENCE [LARGE SCALE GENOMIC DNA]</scope>
    <source>
        <strain evidence="6 7">SMS3</strain>
    </source>
</reference>
<evidence type="ECO:0000256" key="1">
    <source>
        <dbReference type="ARBA" id="ARBA00023015"/>
    </source>
</evidence>
<dbReference type="PANTHER" id="PTHR46796">
    <property type="entry name" value="HTH-TYPE TRANSCRIPTIONAL ACTIVATOR RHAS-RELATED"/>
    <property type="match status" value="1"/>
</dbReference>
<dbReference type="InterPro" id="IPR009057">
    <property type="entry name" value="Homeodomain-like_sf"/>
</dbReference>
<evidence type="ECO:0000256" key="2">
    <source>
        <dbReference type="ARBA" id="ARBA00023125"/>
    </source>
</evidence>
<dbReference type="Gene3D" id="3.40.50.880">
    <property type="match status" value="1"/>
</dbReference>
<gene>
    <name evidence="6" type="ORF">ANTHELSMS3_03616</name>
</gene>
<dbReference type="InterPro" id="IPR029062">
    <property type="entry name" value="Class_I_gatase-like"/>
</dbReference>
<evidence type="ECO:0000256" key="3">
    <source>
        <dbReference type="ARBA" id="ARBA00023163"/>
    </source>
</evidence>
<dbReference type="GO" id="GO:0043565">
    <property type="term" value="F:sequence-specific DNA binding"/>
    <property type="evidence" value="ECO:0007669"/>
    <property type="project" value="InterPro"/>
</dbReference>
<keyword evidence="1" id="KW-0805">Transcription regulation</keyword>
<dbReference type="CDD" id="cd03136">
    <property type="entry name" value="GATase1_AraC_ArgR_like"/>
    <property type="match status" value="1"/>
</dbReference>
<protein>
    <submittedName>
        <fullName evidence="6">Transcriptional regulator FtrA</fullName>
    </submittedName>
</protein>
<keyword evidence="7" id="KW-1185">Reference proteome</keyword>
<dbReference type="Gene3D" id="1.10.10.60">
    <property type="entry name" value="Homeodomain-like"/>
    <property type="match status" value="1"/>
</dbReference>
<keyword evidence="3" id="KW-0804">Transcription</keyword>
<dbReference type="EMBL" id="CP022540">
    <property type="protein sequence ID" value="ASP22239.1"/>
    <property type="molecule type" value="Genomic_DNA"/>
</dbReference>
<proteinExistence type="predicted"/>
<dbReference type="PROSITE" id="PS01124">
    <property type="entry name" value="HTH_ARAC_FAMILY_2"/>
    <property type="match status" value="1"/>
</dbReference>
<keyword evidence="2" id="KW-0238">DNA-binding</keyword>
<dbReference type="InterPro" id="IPR050204">
    <property type="entry name" value="AraC_XylS_family_regulators"/>
</dbReference>
<dbReference type="Pfam" id="PF12833">
    <property type="entry name" value="HTH_18"/>
    <property type="match status" value="1"/>
</dbReference>
<dbReference type="PANTHER" id="PTHR46796:SF10">
    <property type="entry name" value="TRANSCRIPTIONAL ACTIVATOR FEAR"/>
    <property type="match status" value="1"/>
</dbReference>
<dbReference type="KEGG" id="aht:ANTHELSMS3_03616"/>
<feature type="region of interest" description="Disordered" evidence="4">
    <location>
        <begin position="320"/>
        <end position="357"/>
    </location>
</feature>